<sequence>MPEKGARMIVYGLKTCDTCRKAVKALQGAGHDVRLVDVRAAPLTPDQIEAFVATFGEKIVNRRSTTWRGLSEVERALPEADLVAAHPSVMKRPVIDAGGPLYLGWDAGVRAALT</sequence>
<dbReference type="STRING" id="1294273.roselon_00247"/>
<evidence type="ECO:0000313" key="3">
    <source>
        <dbReference type="EMBL" id="AHM02702.1"/>
    </source>
</evidence>
<dbReference type="HOGENOM" id="CLU_116644_2_2_5"/>
<evidence type="ECO:0000256" key="1">
    <source>
        <dbReference type="ARBA" id="ARBA00007198"/>
    </source>
</evidence>
<dbReference type="Pfam" id="PF03960">
    <property type="entry name" value="ArsC"/>
    <property type="match status" value="1"/>
</dbReference>
<accession>W8RXY9</accession>
<dbReference type="PANTHER" id="PTHR30041:SF8">
    <property type="entry name" value="PROTEIN YFFB"/>
    <property type="match status" value="1"/>
</dbReference>
<dbReference type="InterPro" id="IPR036249">
    <property type="entry name" value="Thioredoxin-like_sf"/>
</dbReference>
<dbReference type="KEGG" id="red:roselon_00247"/>
<evidence type="ECO:0000313" key="4">
    <source>
        <dbReference type="Proteomes" id="UP000019593"/>
    </source>
</evidence>
<dbReference type="PANTHER" id="PTHR30041">
    <property type="entry name" value="ARSENATE REDUCTASE"/>
    <property type="match status" value="1"/>
</dbReference>
<dbReference type="Proteomes" id="UP000019593">
    <property type="component" value="Chromosome"/>
</dbReference>
<gene>
    <name evidence="3" type="ORF">roselon_00247</name>
</gene>
<comment type="similarity">
    <text evidence="1 2">Belongs to the ArsC family.</text>
</comment>
<organism evidence="3 4">
    <name type="scientific">Roseicyclus elongatus DSM 19469</name>
    <dbReference type="NCBI Taxonomy" id="1294273"/>
    <lineage>
        <taxon>Bacteria</taxon>
        <taxon>Pseudomonadati</taxon>
        <taxon>Pseudomonadota</taxon>
        <taxon>Alphaproteobacteria</taxon>
        <taxon>Rhodobacterales</taxon>
        <taxon>Roseobacteraceae</taxon>
        <taxon>Roseicyclus</taxon>
    </lineage>
</organism>
<dbReference type="eggNOG" id="COG1393">
    <property type="taxonomic scope" value="Bacteria"/>
</dbReference>
<dbReference type="AlphaFoldDB" id="W8RXY9"/>
<evidence type="ECO:0000256" key="2">
    <source>
        <dbReference type="PROSITE-ProRule" id="PRU01282"/>
    </source>
</evidence>
<dbReference type="PATRIC" id="fig|1294273.3.peg.240"/>
<dbReference type="SUPFAM" id="SSF52833">
    <property type="entry name" value="Thioredoxin-like"/>
    <property type="match status" value="1"/>
</dbReference>
<name>W8RXY9_9RHOB</name>
<protein>
    <submittedName>
        <fullName evidence="3">Arsenate reductase-related protein</fullName>
    </submittedName>
</protein>
<reference evidence="3 4" key="1">
    <citation type="submission" date="2013-03" db="EMBL/GenBank/DDBJ databases">
        <authorList>
            <person name="Fiebig A."/>
            <person name="Goeker M."/>
            <person name="Klenk H.-P.P."/>
        </authorList>
    </citation>
    <scope>NUCLEOTIDE SEQUENCE [LARGE SCALE GENOMIC DNA]</scope>
    <source>
        <strain evidence="4">DSM 19469</strain>
    </source>
</reference>
<keyword evidence="4" id="KW-1185">Reference proteome</keyword>
<dbReference type="InterPro" id="IPR006660">
    <property type="entry name" value="Arsenate_reductase-like"/>
</dbReference>
<proteinExistence type="inferred from homology"/>
<dbReference type="PROSITE" id="PS51353">
    <property type="entry name" value="ARSC"/>
    <property type="match status" value="1"/>
</dbReference>
<dbReference type="Gene3D" id="3.40.30.10">
    <property type="entry name" value="Glutaredoxin"/>
    <property type="match status" value="1"/>
</dbReference>
<dbReference type="EMBL" id="CP004372">
    <property type="protein sequence ID" value="AHM02702.1"/>
    <property type="molecule type" value="Genomic_DNA"/>
</dbReference>